<reference evidence="1 2" key="1">
    <citation type="submission" date="2024-03" db="EMBL/GenBank/DDBJ databases">
        <title>Cross-transmission of Acinetobacter junii carrying blaOXA-58 in a neonatal intensive care unit.</title>
        <authorList>
            <person name="Bour M."/>
            <person name="Potron A."/>
            <person name="Lecointe D."/>
        </authorList>
    </citation>
    <scope>NUCLEOTIDE SEQUENCE [LARGE SCALE GENOMIC DNA]</scope>
    <source>
        <strain evidence="1 2">21A3096 case 1</strain>
    </source>
</reference>
<name>A0ABU8ZHG6_ACIJU</name>
<evidence type="ECO:0000313" key="1">
    <source>
        <dbReference type="EMBL" id="MEK0252573.1"/>
    </source>
</evidence>
<organism evidence="1 2">
    <name type="scientific">Acinetobacter junii</name>
    <dbReference type="NCBI Taxonomy" id="40215"/>
    <lineage>
        <taxon>Bacteria</taxon>
        <taxon>Pseudomonadati</taxon>
        <taxon>Pseudomonadota</taxon>
        <taxon>Gammaproteobacteria</taxon>
        <taxon>Moraxellales</taxon>
        <taxon>Moraxellaceae</taxon>
        <taxon>Acinetobacter</taxon>
    </lineage>
</organism>
<evidence type="ECO:0000313" key="2">
    <source>
        <dbReference type="Proteomes" id="UP001498501"/>
    </source>
</evidence>
<gene>
    <name evidence="1" type="ORF">WM018_08620</name>
</gene>
<comment type="caution">
    <text evidence="1">The sequence shown here is derived from an EMBL/GenBank/DDBJ whole genome shotgun (WGS) entry which is preliminary data.</text>
</comment>
<keyword evidence="2" id="KW-1185">Reference proteome</keyword>
<dbReference type="EMBL" id="JBBMLE010000027">
    <property type="protein sequence ID" value="MEK0252573.1"/>
    <property type="molecule type" value="Genomic_DNA"/>
</dbReference>
<sequence length="58" mass="6742">MPSGAWLCQTRNHSYSVLNESYGTTNKFYGLHLTQEEAEKTIPKLLERTQKYLNHKKG</sequence>
<accession>A0ABU8ZHG6</accession>
<dbReference type="Proteomes" id="UP001498501">
    <property type="component" value="Unassembled WGS sequence"/>
</dbReference>
<proteinExistence type="predicted"/>
<protein>
    <submittedName>
        <fullName evidence="1">Uncharacterized protein</fullName>
    </submittedName>
</protein>
<dbReference type="RefSeq" id="WP_171258775.1">
    <property type="nucleotide sequence ID" value="NZ_JBBMLE010000027.1"/>
</dbReference>